<keyword evidence="7" id="KW-1185">Reference proteome</keyword>
<dbReference type="GO" id="GO:1902201">
    <property type="term" value="P:negative regulation of bacterial-type flagellum-dependent cell motility"/>
    <property type="evidence" value="ECO:0007669"/>
    <property type="project" value="TreeGrafter"/>
</dbReference>
<dbReference type="SMART" id="SM00267">
    <property type="entry name" value="GGDEF"/>
    <property type="match status" value="1"/>
</dbReference>
<dbReference type="EC" id="2.7.7.65" evidence="2"/>
<keyword evidence="4" id="KW-0175">Coiled coil</keyword>
<gene>
    <name evidence="6" type="ORF">VSA01S_27740</name>
</gene>
<feature type="coiled-coil region" evidence="4">
    <location>
        <begin position="332"/>
        <end position="368"/>
    </location>
</feature>
<dbReference type="Proteomes" id="UP000321922">
    <property type="component" value="Unassembled WGS sequence"/>
</dbReference>
<evidence type="ECO:0000259" key="5">
    <source>
        <dbReference type="PROSITE" id="PS50887"/>
    </source>
</evidence>
<dbReference type="GO" id="GO:0005886">
    <property type="term" value="C:plasma membrane"/>
    <property type="evidence" value="ECO:0007669"/>
    <property type="project" value="TreeGrafter"/>
</dbReference>
<proteinExistence type="predicted"/>
<evidence type="ECO:0000256" key="1">
    <source>
        <dbReference type="ARBA" id="ARBA00001946"/>
    </source>
</evidence>
<dbReference type="EMBL" id="BJXJ01000029">
    <property type="protein sequence ID" value="GEM76662.1"/>
    <property type="molecule type" value="Genomic_DNA"/>
</dbReference>
<dbReference type="GO" id="GO:0043709">
    <property type="term" value="P:cell adhesion involved in single-species biofilm formation"/>
    <property type="evidence" value="ECO:0007669"/>
    <property type="project" value="TreeGrafter"/>
</dbReference>
<dbReference type="PANTHER" id="PTHR45138:SF9">
    <property type="entry name" value="DIGUANYLATE CYCLASE DGCM-RELATED"/>
    <property type="match status" value="1"/>
</dbReference>
<dbReference type="FunFam" id="3.30.70.270:FF:000001">
    <property type="entry name" value="Diguanylate cyclase domain protein"/>
    <property type="match status" value="1"/>
</dbReference>
<evidence type="ECO:0000256" key="2">
    <source>
        <dbReference type="ARBA" id="ARBA00012528"/>
    </source>
</evidence>
<dbReference type="NCBIfam" id="TIGR00254">
    <property type="entry name" value="GGDEF"/>
    <property type="match status" value="1"/>
</dbReference>
<dbReference type="InterPro" id="IPR029787">
    <property type="entry name" value="Nucleotide_cyclase"/>
</dbReference>
<dbReference type="InterPro" id="IPR050469">
    <property type="entry name" value="Diguanylate_Cyclase"/>
</dbReference>
<dbReference type="Gene3D" id="1.25.40.10">
    <property type="entry name" value="Tetratricopeptide repeat domain"/>
    <property type="match status" value="1"/>
</dbReference>
<comment type="catalytic activity">
    <reaction evidence="3">
        <text>2 GTP = 3',3'-c-di-GMP + 2 diphosphate</text>
        <dbReference type="Rhea" id="RHEA:24898"/>
        <dbReference type="ChEBI" id="CHEBI:33019"/>
        <dbReference type="ChEBI" id="CHEBI:37565"/>
        <dbReference type="ChEBI" id="CHEBI:58805"/>
        <dbReference type="EC" id="2.7.7.65"/>
    </reaction>
</comment>
<dbReference type="Pfam" id="PF00990">
    <property type="entry name" value="GGDEF"/>
    <property type="match status" value="1"/>
</dbReference>
<evidence type="ECO:0000256" key="4">
    <source>
        <dbReference type="SAM" id="Coils"/>
    </source>
</evidence>
<dbReference type="SUPFAM" id="SSF55073">
    <property type="entry name" value="Nucleotide cyclase"/>
    <property type="match status" value="1"/>
</dbReference>
<dbReference type="Gene3D" id="3.30.70.270">
    <property type="match status" value="1"/>
</dbReference>
<dbReference type="AlphaFoldDB" id="A0A511QJM4"/>
<dbReference type="RefSeq" id="WP_039981111.1">
    <property type="nucleotide sequence ID" value="NZ_BAOJ01000052.1"/>
</dbReference>
<reference evidence="6 7" key="1">
    <citation type="submission" date="2019-07" db="EMBL/GenBank/DDBJ databases">
        <title>Whole genome shotgun sequence of Vibrio sagamiensis NBRC 104589.</title>
        <authorList>
            <person name="Hosoyama A."/>
            <person name="Uohara A."/>
            <person name="Ohji S."/>
            <person name="Ichikawa N."/>
        </authorList>
    </citation>
    <scope>NUCLEOTIDE SEQUENCE [LARGE SCALE GENOMIC DNA]</scope>
    <source>
        <strain evidence="6 7">NBRC 104589</strain>
    </source>
</reference>
<dbReference type="InterPro" id="IPR011990">
    <property type="entry name" value="TPR-like_helical_dom_sf"/>
</dbReference>
<dbReference type="InterPro" id="IPR000160">
    <property type="entry name" value="GGDEF_dom"/>
</dbReference>
<evidence type="ECO:0000313" key="6">
    <source>
        <dbReference type="EMBL" id="GEM76662.1"/>
    </source>
</evidence>
<organism evidence="6 7">
    <name type="scientific">Vibrio sagamiensis NBRC 104589</name>
    <dbReference type="NCBI Taxonomy" id="1219064"/>
    <lineage>
        <taxon>Bacteria</taxon>
        <taxon>Pseudomonadati</taxon>
        <taxon>Pseudomonadota</taxon>
        <taxon>Gammaproteobacteria</taxon>
        <taxon>Vibrionales</taxon>
        <taxon>Vibrionaceae</taxon>
        <taxon>Vibrio</taxon>
    </lineage>
</organism>
<accession>A0A511QJM4</accession>
<comment type="caution">
    <text evidence="6">The sequence shown here is derived from an EMBL/GenBank/DDBJ whole genome shotgun (WGS) entry which is preliminary data.</text>
</comment>
<dbReference type="CDD" id="cd01949">
    <property type="entry name" value="GGDEF"/>
    <property type="match status" value="1"/>
</dbReference>
<dbReference type="PROSITE" id="PS50887">
    <property type="entry name" value="GGDEF"/>
    <property type="match status" value="1"/>
</dbReference>
<evidence type="ECO:0000256" key="3">
    <source>
        <dbReference type="ARBA" id="ARBA00034247"/>
    </source>
</evidence>
<protein>
    <recommendedName>
        <fullName evidence="2">diguanylate cyclase</fullName>
        <ecNumber evidence="2">2.7.7.65</ecNumber>
    </recommendedName>
</protein>
<comment type="cofactor">
    <cofactor evidence="1">
        <name>Mg(2+)</name>
        <dbReference type="ChEBI" id="CHEBI:18420"/>
    </cofactor>
</comment>
<dbReference type="OrthoDB" id="6191081at2"/>
<feature type="domain" description="GGDEF" evidence="5">
    <location>
        <begin position="395"/>
        <end position="527"/>
    </location>
</feature>
<dbReference type="GO" id="GO:0052621">
    <property type="term" value="F:diguanylate cyclase activity"/>
    <property type="evidence" value="ECO:0007669"/>
    <property type="project" value="UniProtKB-EC"/>
</dbReference>
<evidence type="ECO:0000313" key="7">
    <source>
        <dbReference type="Proteomes" id="UP000321922"/>
    </source>
</evidence>
<dbReference type="PANTHER" id="PTHR45138">
    <property type="entry name" value="REGULATORY COMPONENTS OF SENSORY TRANSDUCTION SYSTEM"/>
    <property type="match status" value="1"/>
</dbReference>
<sequence length="527" mass="60618">MEKLLKKVTEAGLNPTSVTGEEAIVLWQHIKLNIASTDKEKAHCYFISAEYRSKLKQLIESTDELRLALELLKLPNDVDDILSIKASLSERLVDLGQYNQALIEYTSSMSLAVEHGSIEFYVLAILGMGNLCEIYGDHQRALRYYQRIETIAHAINHRPLKLKYKLFILACMINLKQFSQASAVLNQCEELSNLVNDKNLTGQVLLYSAKLYRLQKDYQQALLTLSRIQYDVGSHHTYWLSIMVKLEISYSLSKVGHRPLSNMLLASIEKRINKADSPLVAQYFYNAKSQICAAQRNFKQALHYEKKAFQIESELVKNIPISDLGPTQLRRLTRYELQLKLILSEIENKELKETTQQHKNAVAQLQQDALTDPLTSLHNRRWLELKVKELKLSESSFALLVIDIDHFKSINDELSHLIGDKVIRQVSKELIRYFQFPDCHCIRFGGEEFLVILENTNLAKASVHAECYRVQVHQFNWYAILGERDVTVSIGVTLHQKGENTQRTFYRADQALYRAKAKGRNQICSEL</sequence>
<dbReference type="SUPFAM" id="SSF48452">
    <property type="entry name" value="TPR-like"/>
    <property type="match status" value="1"/>
</dbReference>
<dbReference type="InterPro" id="IPR043128">
    <property type="entry name" value="Rev_trsase/Diguanyl_cyclase"/>
</dbReference>
<name>A0A511QJM4_9VIBR</name>